<keyword evidence="1" id="KW-0472">Membrane</keyword>
<gene>
    <name evidence="2" type="ORF">BST86_05880</name>
</gene>
<keyword evidence="1" id="KW-1133">Transmembrane helix</keyword>
<sequence>MKSAWSKLHLTLKIGLLLFIFGVGPLLILLLLDALHLVEARNAVGFGILAFVSLYPSLILILIGGILTFRKRRKAKLLS</sequence>
<proteinExistence type="predicted"/>
<evidence type="ECO:0000313" key="2">
    <source>
        <dbReference type="EMBL" id="PRP66664.1"/>
    </source>
</evidence>
<feature type="transmembrane region" description="Helical" evidence="1">
    <location>
        <begin position="12"/>
        <end position="32"/>
    </location>
</feature>
<comment type="caution">
    <text evidence="2">The sequence shown here is derived from an EMBL/GenBank/DDBJ whole genome shotgun (WGS) entry which is preliminary data.</text>
</comment>
<organism evidence="2 3">
    <name type="scientific">Nonlabens agnitus</name>
    <dbReference type="NCBI Taxonomy" id="870484"/>
    <lineage>
        <taxon>Bacteria</taxon>
        <taxon>Pseudomonadati</taxon>
        <taxon>Bacteroidota</taxon>
        <taxon>Flavobacteriia</taxon>
        <taxon>Flavobacteriales</taxon>
        <taxon>Flavobacteriaceae</taxon>
        <taxon>Nonlabens</taxon>
    </lineage>
</organism>
<keyword evidence="1" id="KW-0812">Transmembrane</keyword>
<dbReference type="Proteomes" id="UP000239532">
    <property type="component" value="Unassembled WGS sequence"/>
</dbReference>
<reference evidence="2 3" key="1">
    <citation type="submission" date="2016-11" db="EMBL/GenBank/DDBJ databases">
        <title>Trade-off between light-utilization and light-protection in marine flavobacteria.</title>
        <authorList>
            <person name="Kumagai Y."/>
        </authorList>
    </citation>
    <scope>NUCLEOTIDE SEQUENCE [LARGE SCALE GENOMIC DNA]</scope>
    <source>
        <strain evidence="2 3">JCM 17109</strain>
    </source>
</reference>
<evidence type="ECO:0000256" key="1">
    <source>
        <dbReference type="SAM" id="Phobius"/>
    </source>
</evidence>
<name>A0A2S9WT57_9FLAO</name>
<evidence type="ECO:0000313" key="3">
    <source>
        <dbReference type="Proteomes" id="UP000239532"/>
    </source>
</evidence>
<protein>
    <submittedName>
        <fullName evidence="2">Uncharacterized protein</fullName>
    </submittedName>
</protein>
<dbReference type="AlphaFoldDB" id="A0A2S9WT57"/>
<accession>A0A2S9WT57</accession>
<keyword evidence="3" id="KW-1185">Reference proteome</keyword>
<feature type="transmembrane region" description="Helical" evidence="1">
    <location>
        <begin position="44"/>
        <end position="69"/>
    </location>
</feature>
<dbReference type="RefSeq" id="WP_105982464.1">
    <property type="nucleotide sequence ID" value="NZ_MQUC01000003.1"/>
</dbReference>
<dbReference type="EMBL" id="MQUC01000003">
    <property type="protein sequence ID" value="PRP66664.1"/>
    <property type="molecule type" value="Genomic_DNA"/>
</dbReference>